<proteinExistence type="predicted"/>
<dbReference type="InterPro" id="IPR040607">
    <property type="entry name" value="ALP_N"/>
</dbReference>
<evidence type="ECO:0000313" key="3">
    <source>
        <dbReference type="Proteomes" id="UP000730618"/>
    </source>
</evidence>
<reference evidence="2 3" key="1">
    <citation type="submission" date="2021-06" db="EMBL/GenBank/DDBJ databases">
        <authorList>
            <person name="Criscuolo A."/>
        </authorList>
    </citation>
    <scope>NUCLEOTIDE SEQUENCE [LARGE SCALE GENOMIC DNA]</scope>
    <source>
        <strain evidence="3">CIP 111802</strain>
    </source>
</reference>
<dbReference type="CDD" id="cd24023">
    <property type="entry name" value="ASKHA_NBD_ParM_Alp7A-like"/>
    <property type="match status" value="1"/>
</dbReference>
<gene>
    <name evidence="2" type="ORF">PAECIP111802_04897</name>
</gene>
<feature type="domain" description="Actin-like protein N-terminal" evidence="1">
    <location>
        <begin position="9"/>
        <end position="180"/>
    </location>
</feature>
<dbReference type="Proteomes" id="UP000730618">
    <property type="component" value="Unassembled WGS sequence"/>
</dbReference>
<dbReference type="EMBL" id="CAJVCE010000016">
    <property type="protein sequence ID" value="CAG7651177.1"/>
    <property type="molecule type" value="Genomic_DNA"/>
</dbReference>
<protein>
    <recommendedName>
        <fullName evidence="1">Actin-like protein N-terminal domain-containing protein</fullName>
    </recommendedName>
</protein>
<organism evidence="2 3">
    <name type="scientific">Paenibacillus allorhizosphaerae</name>
    <dbReference type="NCBI Taxonomy" id="2849866"/>
    <lineage>
        <taxon>Bacteria</taxon>
        <taxon>Bacillati</taxon>
        <taxon>Bacillota</taxon>
        <taxon>Bacilli</taxon>
        <taxon>Bacillales</taxon>
        <taxon>Paenibacillaceae</taxon>
        <taxon>Paenibacillus</taxon>
    </lineage>
</organism>
<sequence>MAVKKFITGIDPGNTSTKVSYMNEEGNIESFAISTVCAPASEKSDPFSGNTQQKEYGDTERLQVRIHSKSLNSTYYFVGDWARNKEGMIQPDAESSDKHKSELHTVTTLTGLAIAALKTEKTETDLDYSGGLPIEEHKRIDPAHVLERYVGTHTISFMDGKFAGKTVTLNIQDGQIHVEGVTSSLGLKYDIRKSKLVARPRANEIGEEYALGDLGAGTTDLALYDVDGLNGYVSTNLNLGTNKYIDDMVKEIFELKEFDSVKELIRNNGKDPVMYRSREEFLNDVIIPGVDIIIKGDKPYFKVSWQRAKNIDVTDIVLKHMKNYFDAVYNKLELFWAEKAPKIESFPLVGGGILFAYNFFKDTKGYILPEAELLKESPYITSRSYLIANYIKQHS</sequence>
<dbReference type="Pfam" id="PF17989">
    <property type="entry name" value="ALP_N"/>
    <property type="match status" value="1"/>
</dbReference>
<comment type="caution">
    <text evidence="2">The sequence shown here is derived from an EMBL/GenBank/DDBJ whole genome shotgun (WGS) entry which is preliminary data.</text>
</comment>
<evidence type="ECO:0000313" key="2">
    <source>
        <dbReference type="EMBL" id="CAG7651177.1"/>
    </source>
</evidence>
<dbReference type="RefSeq" id="WP_218101160.1">
    <property type="nucleotide sequence ID" value="NZ_CAJVCE010000016.1"/>
</dbReference>
<evidence type="ECO:0000259" key="1">
    <source>
        <dbReference type="Pfam" id="PF17989"/>
    </source>
</evidence>
<keyword evidence="3" id="KW-1185">Reference proteome</keyword>
<name>A0ABM8VNA9_9BACL</name>
<accession>A0ABM8VNA9</accession>